<keyword evidence="4" id="KW-1185">Reference proteome</keyword>
<dbReference type="AlphaFoldDB" id="A0A327Y790"/>
<sequence>MGACNLPEYPPDLRSLEDTKRGEKWARRALEAEAAIVAGAMNGTRNTTLNNAALKLGHKVASGYLQAAEVEAALMEAAQRSGLAQEDGPEAVRATIRSGLTAGLQEPEHPQDRPDYQSAPRGPTIIQPAPARESQFYSAASLKGKPVPPRQWLVHGLVPQKTVTLFSGDGGTGKSLLALQLAVAVAAQTAWIGKTANTGRVIFLSAEDDDDELHRRLDDILTAEGRDYDDLSGLTLRSLAGEDALLAVETQIALMQSALFEELDKRAAEEAPALIVIDTLADVYPANENDRAKVRQFVGILRGLAIKRKCAVLLLGHPSLTGLNSGTGTSGSTAWNNSVRSRLYLSRISDNGFEPDPDARVLSTKKANYGRTGGEINLKWEAGVFVAEAQPTGLDALAAGARGERVFLKLLDTLTAQGRYVSASPGPTYAPTQFASHPEAEGCTKRALKSAMDALFGRGEIVIASHGSGAKARSHIARKGADHGQE</sequence>
<dbReference type="InterPro" id="IPR003593">
    <property type="entry name" value="AAA+_ATPase"/>
</dbReference>
<feature type="compositionally biased region" description="Basic and acidic residues" evidence="1">
    <location>
        <begin position="106"/>
        <end position="115"/>
    </location>
</feature>
<feature type="region of interest" description="Disordered" evidence="1">
    <location>
        <begin position="102"/>
        <end position="127"/>
    </location>
</feature>
<gene>
    <name evidence="3" type="ORF">ATI53_101716</name>
</gene>
<organism evidence="3 4">
    <name type="scientific">Salipiger aestuarii</name>
    <dbReference type="NCBI Taxonomy" id="568098"/>
    <lineage>
        <taxon>Bacteria</taxon>
        <taxon>Pseudomonadati</taxon>
        <taxon>Pseudomonadota</taxon>
        <taxon>Alphaproteobacteria</taxon>
        <taxon>Rhodobacterales</taxon>
        <taxon>Roseobacteraceae</taxon>
        <taxon>Salipiger</taxon>
    </lineage>
</organism>
<evidence type="ECO:0000256" key="1">
    <source>
        <dbReference type="SAM" id="MobiDB-lite"/>
    </source>
</evidence>
<name>A0A327Y790_9RHOB</name>
<dbReference type="Proteomes" id="UP000249165">
    <property type="component" value="Unassembled WGS sequence"/>
</dbReference>
<evidence type="ECO:0000313" key="3">
    <source>
        <dbReference type="EMBL" id="RAK16930.1"/>
    </source>
</evidence>
<reference evidence="3 4" key="1">
    <citation type="submission" date="2018-06" db="EMBL/GenBank/DDBJ databases">
        <title>Genomic Encyclopedia of Archaeal and Bacterial Type Strains, Phase II (KMG-II): from individual species to whole genera.</title>
        <authorList>
            <person name="Goeker M."/>
        </authorList>
    </citation>
    <scope>NUCLEOTIDE SEQUENCE [LARGE SCALE GENOMIC DNA]</scope>
    <source>
        <strain evidence="3 4">DSM 22011</strain>
    </source>
</reference>
<dbReference type="Gene3D" id="3.40.50.300">
    <property type="entry name" value="P-loop containing nucleotide triphosphate hydrolases"/>
    <property type="match status" value="1"/>
</dbReference>
<dbReference type="InterPro" id="IPR027417">
    <property type="entry name" value="P-loop_NTPase"/>
</dbReference>
<dbReference type="EMBL" id="QLMG01000017">
    <property type="protein sequence ID" value="RAK16930.1"/>
    <property type="molecule type" value="Genomic_DNA"/>
</dbReference>
<evidence type="ECO:0000313" key="4">
    <source>
        <dbReference type="Proteomes" id="UP000249165"/>
    </source>
</evidence>
<feature type="domain" description="AAA+ ATPase" evidence="2">
    <location>
        <begin position="160"/>
        <end position="412"/>
    </location>
</feature>
<dbReference type="Pfam" id="PF13481">
    <property type="entry name" value="AAA_25"/>
    <property type="match status" value="1"/>
</dbReference>
<evidence type="ECO:0000259" key="2">
    <source>
        <dbReference type="SMART" id="SM00382"/>
    </source>
</evidence>
<comment type="caution">
    <text evidence="3">The sequence shown here is derived from an EMBL/GenBank/DDBJ whole genome shotgun (WGS) entry which is preliminary data.</text>
</comment>
<protein>
    <submittedName>
        <fullName evidence="3">RecA-family ATPase</fullName>
    </submittedName>
</protein>
<dbReference type="SUPFAM" id="SSF52540">
    <property type="entry name" value="P-loop containing nucleoside triphosphate hydrolases"/>
    <property type="match status" value="1"/>
</dbReference>
<accession>A0A327Y790</accession>
<dbReference type="SMART" id="SM00382">
    <property type="entry name" value="AAA"/>
    <property type="match status" value="1"/>
</dbReference>
<proteinExistence type="predicted"/>
<dbReference type="RefSeq" id="WP_240778566.1">
    <property type="nucleotide sequence ID" value="NZ_LIQE01000012.1"/>
</dbReference>